<keyword evidence="4" id="KW-1185">Reference proteome</keyword>
<keyword evidence="1" id="KW-0067">ATP-binding</keyword>
<dbReference type="InterPro" id="IPR003806">
    <property type="entry name" value="ATP-grasp_PylC-type"/>
</dbReference>
<keyword evidence="1" id="KW-0547">Nucleotide-binding</keyword>
<dbReference type="RefSeq" id="WP_377712476.1">
    <property type="nucleotide sequence ID" value="NZ_JBHTJM010000002.1"/>
</dbReference>
<name>A0ABW3HZ49_9FLAO</name>
<protein>
    <submittedName>
        <fullName evidence="3">ATP-grasp domain-containing protein</fullName>
    </submittedName>
</protein>
<dbReference type="Pfam" id="PF02655">
    <property type="entry name" value="ATP-grasp_3"/>
    <property type="match status" value="1"/>
</dbReference>
<proteinExistence type="predicted"/>
<accession>A0ABW3HZ49</accession>
<reference evidence="4" key="1">
    <citation type="journal article" date="2019" name="Int. J. Syst. Evol. Microbiol.">
        <title>The Global Catalogue of Microorganisms (GCM) 10K type strain sequencing project: providing services to taxonomists for standard genome sequencing and annotation.</title>
        <authorList>
            <consortium name="The Broad Institute Genomics Platform"/>
            <consortium name="The Broad Institute Genome Sequencing Center for Infectious Disease"/>
            <person name="Wu L."/>
            <person name="Ma J."/>
        </authorList>
    </citation>
    <scope>NUCLEOTIDE SEQUENCE [LARGE SCALE GENOMIC DNA]</scope>
    <source>
        <strain evidence="4">CCUG 62114</strain>
    </source>
</reference>
<dbReference type="EMBL" id="JBHTJM010000002">
    <property type="protein sequence ID" value="MFD0962622.1"/>
    <property type="molecule type" value="Genomic_DNA"/>
</dbReference>
<evidence type="ECO:0000259" key="2">
    <source>
        <dbReference type="PROSITE" id="PS50975"/>
    </source>
</evidence>
<dbReference type="Proteomes" id="UP001596997">
    <property type="component" value="Unassembled WGS sequence"/>
</dbReference>
<evidence type="ECO:0000313" key="4">
    <source>
        <dbReference type="Proteomes" id="UP001596997"/>
    </source>
</evidence>
<dbReference type="Gene3D" id="3.40.50.20">
    <property type="match status" value="1"/>
</dbReference>
<evidence type="ECO:0000313" key="3">
    <source>
        <dbReference type="EMBL" id="MFD0962622.1"/>
    </source>
</evidence>
<comment type="caution">
    <text evidence="3">The sequence shown here is derived from an EMBL/GenBank/DDBJ whole genome shotgun (WGS) entry which is preliminary data.</text>
</comment>
<dbReference type="InterPro" id="IPR048764">
    <property type="entry name" value="PylC_N"/>
</dbReference>
<organism evidence="3 4">
    <name type="scientific">Pseudofulvibacter geojedonensis</name>
    <dbReference type="NCBI Taxonomy" id="1123758"/>
    <lineage>
        <taxon>Bacteria</taxon>
        <taxon>Pseudomonadati</taxon>
        <taxon>Bacteroidota</taxon>
        <taxon>Flavobacteriia</taxon>
        <taxon>Flavobacteriales</taxon>
        <taxon>Flavobacteriaceae</taxon>
        <taxon>Pseudofulvibacter</taxon>
    </lineage>
</organism>
<sequence>MEEKVVLVTGIGGNVGQGIIRNIRSLSYNIKIIGTNVIAFTEGNHLCDATYITPYAYDDGYVDSIVKIVKKEIVDLILPSTDYESYYLSKFINKIACTVVTSPFSTLEVYIDKYKTYNFHKQNNIPFAQSVLPSHYKGEFNECIAKPREGRGSRGIEINPKQYNYLDKDYLIQELHRGKELTTAFYVTKDNELHGFISLERSLSNGATKQCEVVTEYDDKIKNILLKIINCIDIKGSANMQFIVTDKGEIVPFEINCRISGTNSIRHNFGFQDVKYTLQEYLYKEKLDLPKITKGKAIRILMDVIYPDLNDESNAYIY</sequence>
<dbReference type="Gene3D" id="3.30.470.20">
    <property type="entry name" value="ATP-grasp fold, B domain"/>
    <property type="match status" value="1"/>
</dbReference>
<dbReference type="Pfam" id="PF21360">
    <property type="entry name" value="PylC-like_N"/>
    <property type="match status" value="1"/>
</dbReference>
<dbReference type="InterPro" id="IPR011761">
    <property type="entry name" value="ATP-grasp"/>
</dbReference>
<dbReference type="SUPFAM" id="SSF56059">
    <property type="entry name" value="Glutathione synthetase ATP-binding domain-like"/>
    <property type="match status" value="1"/>
</dbReference>
<dbReference type="PROSITE" id="PS50975">
    <property type="entry name" value="ATP_GRASP"/>
    <property type="match status" value="1"/>
</dbReference>
<evidence type="ECO:0000256" key="1">
    <source>
        <dbReference type="PROSITE-ProRule" id="PRU00409"/>
    </source>
</evidence>
<feature type="domain" description="ATP-grasp" evidence="2">
    <location>
        <begin position="216"/>
        <end position="282"/>
    </location>
</feature>
<gene>
    <name evidence="3" type="ORF">ACFQ1O_01235</name>
</gene>